<dbReference type="RefSeq" id="WP_231043416.1">
    <property type="nucleotide sequence ID" value="NZ_CP106881.1"/>
</dbReference>
<reference evidence="3" key="1">
    <citation type="submission" date="2022-09" db="EMBL/GenBank/DDBJ databases">
        <title>The complete genome of Acidovorax sp. 5MLIR.</title>
        <authorList>
            <person name="Liu L."/>
            <person name="Yue J."/>
            <person name="Yang F."/>
            <person name="Yuan J."/>
            <person name="Li L."/>
        </authorList>
    </citation>
    <scope>NUCLEOTIDE SEQUENCE</scope>
    <source>
        <strain evidence="3">5MLIR</strain>
    </source>
</reference>
<accession>A0ABY6GCD4</accession>
<keyword evidence="4" id="KW-1185">Reference proteome</keyword>
<proteinExistence type="predicted"/>
<dbReference type="Pfam" id="PF05137">
    <property type="entry name" value="PilN"/>
    <property type="match status" value="1"/>
</dbReference>
<evidence type="ECO:0000313" key="4">
    <source>
        <dbReference type="Proteomes" id="UP001162800"/>
    </source>
</evidence>
<dbReference type="PANTHER" id="PTHR40278:SF2">
    <property type="entry name" value="TYPE IV PILUS INNER MEMBRANE COMPONENT PILN"/>
    <property type="match status" value="1"/>
</dbReference>
<dbReference type="PANTHER" id="PTHR40278">
    <property type="entry name" value="DNA UTILIZATION PROTEIN HOFN"/>
    <property type="match status" value="1"/>
</dbReference>
<keyword evidence="2" id="KW-0472">Membrane</keyword>
<dbReference type="InterPro" id="IPR052534">
    <property type="entry name" value="Extracell_DNA_Util/SecSys_Comp"/>
</dbReference>
<evidence type="ECO:0000313" key="3">
    <source>
        <dbReference type="EMBL" id="UYG52723.1"/>
    </source>
</evidence>
<keyword evidence="1" id="KW-0175">Coiled coil</keyword>
<feature type="coiled-coil region" evidence="1">
    <location>
        <begin position="47"/>
        <end position="84"/>
    </location>
</feature>
<protein>
    <submittedName>
        <fullName evidence="3">PilN domain-containing protein</fullName>
    </submittedName>
</protein>
<evidence type="ECO:0000256" key="1">
    <source>
        <dbReference type="SAM" id="Coils"/>
    </source>
</evidence>
<sequence length="208" mass="23088">MILINLLPHREAARRRRKQLFQTTMALSFMAGLVIAGLIYSLLQNLIAAQQEKNGVLKAEIQVLEKQIREIAGLEGEITALRARQKAVEDLQSDRNLPVHLLHELVAQLPDGVYVTSLKQEDQMISMQGMAQSNERVSEMLRNLAENTPWFSKPELTEIVATTLALTPRDQRRVASFNLRFRLMRTSELQQAAAGAPAPAGAPAAGGR</sequence>
<name>A0ABY6GCD4_9BURK</name>
<feature type="transmembrane region" description="Helical" evidence="2">
    <location>
        <begin position="20"/>
        <end position="43"/>
    </location>
</feature>
<gene>
    <name evidence="3" type="ORF">M9799_05650</name>
</gene>
<keyword evidence="2" id="KW-0812">Transmembrane</keyword>
<dbReference type="InterPro" id="IPR007813">
    <property type="entry name" value="PilN"/>
</dbReference>
<dbReference type="Proteomes" id="UP001162800">
    <property type="component" value="Chromosome"/>
</dbReference>
<organism evidence="3 4">
    <name type="scientific">Comamonas endophytica</name>
    <dbReference type="NCBI Taxonomy" id="2949090"/>
    <lineage>
        <taxon>Bacteria</taxon>
        <taxon>Pseudomonadati</taxon>
        <taxon>Pseudomonadota</taxon>
        <taxon>Betaproteobacteria</taxon>
        <taxon>Burkholderiales</taxon>
        <taxon>Comamonadaceae</taxon>
        <taxon>Comamonas</taxon>
    </lineage>
</organism>
<keyword evidence="2" id="KW-1133">Transmembrane helix</keyword>
<evidence type="ECO:0000256" key="2">
    <source>
        <dbReference type="SAM" id="Phobius"/>
    </source>
</evidence>
<dbReference type="EMBL" id="CP106881">
    <property type="protein sequence ID" value="UYG52723.1"/>
    <property type="molecule type" value="Genomic_DNA"/>
</dbReference>